<feature type="transmembrane region" description="Helical" evidence="5">
    <location>
        <begin position="94"/>
        <end position="114"/>
    </location>
</feature>
<sequence length="167" mass="18620">MDVHAVFIIFIMLPAAVKTAEGVKFWRDNVTLTCPEVGRWFENDKPIPNAETDDTYKFTYMDKGKYHCEYSGKKYQFYVEGRACKNCFELDGTVFLVVIIADVAATVVVMMMVFKCTKRKDSAGPTKTSRGPGNSGGRAPAVPSPDYEMLNPNTRSADTYSAVNRMG</sequence>
<dbReference type="InterPro" id="IPR013783">
    <property type="entry name" value="Ig-like_fold"/>
</dbReference>
<keyword evidence="5" id="KW-1133">Transmembrane helix</keyword>
<dbReference type="GO" id="GO:0007166">
    <property type="term" value="P:cell surface receptor signaling pathway"/>
    <property type="evidence" value="ECO:0007669"/>
    <property type="project" value="TreeGrafter"/>
</dbReference>
<evidence type="ECO:0000256" key="5">
    <source>
        <dbReference type="SAM" id="Phobius"/>
    </source>
</evidence>
<evidence type="ECO:0000313" key="8">
    <source>
        <dbReference type="Ensembl" id="ENSSFAP00005042381.1"/>
    </source>
</evidence>
<dbReference type="RefSeq" id="XP_029965338.1">
    <property type="nucleotide sequence ID" value="XM_030109478.1"/>
</dbReference>
<gene>
    <name evidence="8" type="primary">cd3e</name>
</gene>
<keyword evidence="5" id="KW-0812">Transmembrane</keyword>
<feature type="domain" description="CD3 gamma/delta subunit Ig-like" evidence="7">
    <location>
        <begin position="28"/>
        <end position="90"/>
    </location>
</feature>
<accession>A0A672IKN7</accession>
<dbReference type="Ensembl" id="ENSSFAT00005043917.1">
    <property type="protein sequence ID" value="ENSSFAP00005042381.1"/>
    <property type="gene ID" value="ENSSFAG00005021037.1"/>
</dbReference>
<dbReference type="GeneID" id="115401242"/>
<evidence type="ECO:0000259" key="7">
    <source>
        <dbReference type="Pfam" id="PF16680"/>
    </source>
</evidence>
<dbReference type="Proteomes" id="UP000472267">
    <property type="component" value="Chromosome 14"/>
</dbReference>
<dbReference type="InterPro" id="IPR032052">
    <property type="entry name" value="Ig_4"/>
</dbReference>
<dbReference type="PANTHER" id="PTHR10570:SF9">
    <property type="entry name" value="T-CELL SURFACE GLYCOPROTEIN CD3 EPSILON CHAIN"/>
    <property type="match status" value="1"/>
</dbReference>
<dbReference type="GO" id="GO:0004888">
    <property type="term" value="F:transmembrane signaling receptor activity"/>
    <property type="evidence" value="ECO:0007669"/>
    <property type="project" value="TreeGrafter"/>
</dbReference>
<evidence type="ECO:0000256" key="6">
    <source>
        <dbReference type="SAM" id="SignalP"/>
    </source>
</evidence>
<dbReference type="OMA" id="RVVLTCP"/>
<organism evidence="8 9">
    <name type="scientific">Salarias fasciatus</name>
    <name type="common">Jewelled blenny</name>
    <name type="synonym">Blennius fasciatus</name>
    <dbReference type="NCBI Taxonomy" id="181472"/>
    <lineage>
        <taxon>Eukaryota</taxon>
        <taxon>Metazoa</taxon>
        <taxon>Chordata</taxon>
        <taxon>Craniata</taxon>
        <taxon>Vertebrata</taxon>
        <taxon>Euteleostomi</taxon>
        <taxon>Actinopterygii</taxon>
        <taxon>Neopterygii</taxon>
        <taxon>Teleostei</taxon>
        <taxon>Neoteleostei</taxon>
        <taxon>Acanthomorphata</taxon>
        <taxon>Ovalentaria</taxon>
        <taxon>Blenniimorphae</taxon>
        <taxon>Blenniiformes</taxon>
        <taxon>Blennioidei</taxon>
        <taxon>Blenniidae</taxon>
        <taxon>Salariinae</taxon>
        <taxon>Salarias</taxon>
    </lineage>
</organism>
<proteinExistence type="predicted"/>
<keyword evidence="2" id="KW-1003">Cell membrane</keyword>
<feature type="signal peptide" evidence="6">
    <location>
        <begin position="1"/>
        <end position="22"/>
    </location>
</feature>
<dbReference type="GO" id="GO:0045059">
    <property type="term" value="P:positive thymic T cell selection"/>
    <property type="evidence" value="ECO:0007669"/>
    <property type="project" value="TreeGrafter"/>
</dbReference>
<comment type="subcellular location">
    <subcellularLocation>
        <location evidence="1">Cell membrane</location>
        <topology evidence="1">Single-pass type I membrane protein</topology>
    </subcellularLocation>
</comment>
<dbReference type="Gene3D" id="2.60.40.10">
    <property type="entry name" value="Immunoglobulins"/>
    <property type="match status" value="1"/>
</dbReference>
<keyword evidence="5" id="KW-0472">Membrane</keyword>
<evidence type="ECO:0000256" key="1">
    <source>
        <dbReference type="ARBA" id="ARBA00004251"/>
    </source>
</evidence>
<dbReference type="OrthoDB" id="9947847at2759"/>
<name>A0A672IKN7_SALFA</name>
<evidence type="ECO:0000313" key="9">
    <source>
        <dbReference type="Proteomes" id="UP000472267"/>
    </source>
</evidence>
<feature type="region of interest" description="Disordered" evidence="4">
    <location>
        <begin position="120"/>
        <end position="167"/>
    </location>
</feature>
<dbReference type="Pfam" id="PF16680">
    <property type="entry name" value="Ig_4"/>
    <property type="match status" value="1"/>
</dbReference>
<dbReference type="InParanoid" id="A0A672IKN7"/>
<protein>
    <recommendedName>
        <fullName evidence="7">CD3 gamma/delta subunit Ig-like domain-containing protein</fullName>
    </recommendedName>
</protein>
<dbReference type="GO" id="GO:0042105">
    <property type="term" value="C:alpha-beta T cell receptor complex"/>
    <property type="evidence" value="ECO:0007669"/>
    <property type="project" value="TreeGrafter"/>
</dbReference>
<evidence type="ECO:0000256" key="4">
    <source>
        <dbReference type="SAM" id="MobiDB-lite"/>
    </source>
</evidence>
<dbReference type="InterPro" id="IPR015484">
    <property type="entry name" value="CD3_esu/gsu/dsu"/>
</dbReference>
<reference evidence="8" key="2">
    <citation type="submission" date="2025-08" db="UniProtKB">
        <authorList>
            <consortium name="Ensembl"/>
        </authorList>
    </citation>
    <scope>IDENTIFICATION</scope>
</reference>
<reference evidence="8" key="1">
    <citation type="submission" date="2019-06" db="EMBL/GenBank/DDBJ databases">
        <authorList>
            <consortium name="Wellcome Sanger Institute Data Sharing"/>
        </authorList>
    </citation>
    <scope>NUCLEOTIDE SEQUENCE [LARGE SCALE GENOMIC DNA]</scope>
</reference>
<evidence type="ECO:0000256" key="3">
    <source>
        <dbReference type="ARBA" id="ARBA00022729"/>
    </source>
</evidence>
<dbReference type="AlphaFoldDB" id="A0A672IKN7"/>
<dbReference type="GO" id="GO:0009897">
    <property type="term" value="C:external side of plasma membrane"/>
    <property type="evidence" value="ECO:0007669"/>
    <property type="project" value="TreeGrafter"/>
</dbReference>
<evidence type="ECO:0000256" key="2">
    <source>
        <dbReference type="ARBA" id="ARBA00022475"/>
    </source>
</evidence>
<keyword evidence="3 6" id="KW-0732">Signal</keyword>
<reference evidence="8" key="3">
    <citation type="submission" date="2025-09" db="UniProtKB">
        <authorList>
            <consortium name="Ensembl"/>
        </authorList>
    </citation>
    <scope>IDENTIFICATION</scope>
</reference>
<keyword evidence="9" id="KW-1185">Reference proteome</keyword>
<dbReference type="PANTHER" id="PTHR10570">
    <property type="entry name" value="T-CELL SURFACE GLYCOPROTEIN CD3 GAMMA CHAIN / DELTA CHAIN"/>
    <property type="match status" value="1"/>
</dbReference>
<feature type="chain" id="PRO_5025333519" description="CD3 gamma/delta subunit Ig-like domain-containing protein" evidence="6">
    <location>
        <begin position="23"/>
        <end position="167"/>
    </location>
</feature>
<feature type="compositionally biased region" description="Polar residues" evidence="4">
    <location>
        <begin position="151"/>
        <end position="167"/>
    </location>
</feature>